<dbReference type="OrthoDB" id="329835at2759"/>
<dbReference type="InterPro" id="IPR049552">
    <property type="entry name" value="PKS_DH_N"/>
</dbReference>
<evidence type="ECO:0000256" key="52">
    <source>
        <dbReference type="ARBA" id="ARBA00048691"/>
    </source>
</evidence>
<evidence type="ECO:0000256" key="31">
    <source>
        <dbReference type="ARBA" id="ARBA00023402"/>
    </source>
</evidence>
<dbReference type="InterPro" id="IPR013968">
    <property type="entry name" value="PKS_KR"/>
</dbReference>
<dbReference type="Gene3D" id="3.40.50.150">
    <property type="entry name" value="Vaccinia Virus protein VP39"/>
    <property type="match status" value="1"/>
</dbReference>
<evidence type="ECO:0000256" key="48">
    <source>
        <dbReference type="ARBA" id="ARBA00048420"/>
    </source>
</evidence>
<dbReference type="SUPFAM" id="SSF52151">
    <property type="entry name" value="FabD/lysophospholipase-like"/>
    <property type="match status" value="1"/>
</dbReference>
<dbReference type="InterPro" id="IPR049900">
    <property type="entry name" value="PKS_mFAS_DH"/>
</dbReference>
<evidence type="ECO:0000256" key="58">
    <source>
        <dbReference type="ARBA" id="ARBA00049263"/>
    </source>
</evidence>
<evidence type="ECO:0000313" key="69">
    <source>
        <dbReference type="EnsemblMetazoa" id="HelroP99033"/>
    </source>
</evidence>
<evidence type="ECO:0000256" key="43">
    <source>
        <dbReference type="ARBA" id="ARBA00047953"/>
    </source>
</evidence>
<dbReference type="Gene3D" id="3.90.180.10">
    <property type="entry name" value="Medium-chain alcohol dehydrogenases, catalytic domain"/>
    <property type="match status" value="1"/>
</dbReference>
<dbReference type="SMART" id="SM00822">
    <property type="entry name" value="PKS_KR"/>
    <property type="match status" value="1"/>
</dbReference>
<dbReference type="GeneID" id="20217802"/>
<dbReference type="Pfam" id="PF21089">
    <property type="entry name" value="PKS_DH_N"/>
    <property type="match status" value="1"/>
</dbReference>
<comment type="catalytic activity">
    <reaction evidence="27">
        <text>a (3R)-hydroxyacyl-[ACP] = a (2E)-enoyl-[ACP] + H2O</text>
        <dbReference type="Rhea" id="RHEA:13097"/>
        <dbReference type="Rhea" id="RHEA-COMP:9925"/>
        <dbReference type="Rhea" id="RHEA-COMP:9945"/>
        <dbReference type="ChEBI" id="CHEBI:15377"/>
        <dbReference type="ChEBI" id="CHEBI:78784"/>
        <dbReference type="ChEBI" id="CHEBI:78827"/>
        <dbReference type="EC" id="4.2.1.59"/>
    </reaction>
    <physiologicalReaction direction="left-to-right" evidence="27">
        <dbReference type="Rhea" id="RHEA:13098"/>
    </physiologicalReaction>
</comment>
<dbReference type="EC" id="2.3.1.85" evidence="4"/>
<comment type="catalytic activity">
    <reaction evidence="31">
        <text>(3R)-hydroxybutanoyl-[ACP] = (2E)-butenoyl-[ACP] + H2O</text>
        <dbReference type="Rhea" id="RHEA:41808"/>
        <dbReference type="Rhea" id="RHEA-COMP:9626"/>
        <dbReference type="Rhea" id="RHEA-COMP:9627"/>
        <dbReference type="ChEBI" id="CHEBI:15377"/>
        <dbReference type="ChEBI" id="CHEBI:78451"/>
        <dbReference type="ChEBI" id="CHEBI:78453"/>
    </reaction>
    <physiologicalReaction direction="left-to-right" evidence="31">
        <dbReference type="Rhea" id="RHEA:41809"/>
    </physiologicalReaction>
</comment>
<evidence type="ECO:0000256" key="13">
    <source>
        <dbReference type="ARBA" id="ARBA00022801"/>
    </source>
</evidence>
<evidence type="ECO:0000256" key="34">
    <source>
        <dbReference type="ARBA" id="ARBA00047300"/>
    </source>
</evidence>
<dbReference type="SUPFAM" id="SSF55048">
    <property type="entry name" value="Probable ACP-binding domain of malonyl-CoA ACP transacylase"/>
    <property type="match status" value="1"/>
</dbReference>
<keyword evidence="9" id="KW-0444">Lipid biosynthesis</keyword>
<dbReference type="SUPFAM" id="SSF51735">
    <property type="entry name" value="NAD(P)-binding Rossmann-fold domains"/>
    <property type="match status" value="2"/>
</dbReference>
<dbReference type="InterPro" id="IPR016036">
    <property type="entry name" value="Malonyl_transacylase_ACP-bd"/>
</dbReference>
<evidence type="ECO:0000256" key="63">
    <source>
        <dbReference type="ARBA" id="ARBA00049533"/>
    </source>
</evidence>
<comment type="catalytic activity">
    <reaction evidence="26">
        <text>(3R)-hydroxydecanoyl-[ACP] = (2E)-decenoyl-[ACP] + H2O</text>
        <dbReference type="Rhea" id="RHEA:41860"/>
        <dbReference type="Rhea" id="RHEA-COMP:9638"/>
        <dbReference type="Rhea" id="RHEA-COMP:9639"/>
        <dbReference type="ChEBI" id="CHEBI:15377"/>
        <dbReference type="ChEBI" id="CHEBI:78466"/>
        <dbReference type="ChEBI" id="CHEBI:78467"/>
    </reaction>
    <physiologicalReaction direction="left-to-right" evidence="26">
        <dbReference type="Rhea" id="RHEA:41861"/>
    </physiologicalReaction>
</comment>
<evidence type="ECO:0000256" key="18">
    <source>
        <dbReference type="ARBA" id="ARBA00023002"/>
    </source>
</evidence>
<evidence type="ECO:0000256" key="1">
    <source>
        <dbReference type="ARBA" id="ARBA00005189"/>
    </source>
</evidence>
<evidence type="ECO:0000256" key="33">
    <source>
        <dbReference type="ARBA" id="ARBA00044883"/>
    </source>
</evidence>
<dbReference type="SUPFAM" id="SSF53474">
    <property type="entry name" value="alpha/beta-Hydrolases"/>
    <property type="match status" value="1"/>
</dbReference>
<dbReference type="InterPro" id="IPR009081">
    <property type="entry name" value="PP-bd_ACP"/>
</dbReference>
<evidence type="ECO:0000256" key="50">
    <source>
        <dbReference type="ARBA" id="ARBA00048571"/>
    </source>
</evidence>
<keyword evidence="17" id="KW-0007">Acetylation</keyword>
<dbReference type="InterPro" id="IPR050091">
    <property type="entry name" value="PKS_NRPS_Biosynth_Enz"/>
</dbReference>
<keyword evidence="19" id="KW-0520">NAD</keyword>
<dbReference type="FunFam" id="3.40.50.720:FF:000209">
    <property type="entry name" value="Polyketide synthase Pks12"/>
    <property type="match status" value="1"/>
</dbReference>
<comment type="catalytic activity">
    <reaction evidence="56">
        <text>decanoyl-[ACP] + malonyl-[ACP] + H(+) = 3-oxododecanoyl-[ACP] + holo-[ACP] + CO2</text>
        <dbReference type="Rhea" id="RHEA:41868"/>
        <dbReference type="Rhea" id="RHEA-COMP:9623"/>
        <dbReference type="Rhea" id="RHEA-COMP:9640"/>
        <dbReference type="Rhea" id="RHEA-COMP:9641"/>
        <dbReference type="Rhea" id="RHEA-COMP:9685"/>
        <dbReference type="ChEBI" id="CHEBI:15378"/>
        <dbReference type="ChEBI" id="CHEBI:16526"/>
        <dbReference type="ChEBI" id="CHEBI:64479"/>
        <dbReference type="ChEBI" id="CHEBI:78449"/>
        <dbReference type="ChEBI" id="CHEBI:78468"/>
        <dbReference type="ChEBI" id="CHEBI:78469"/>
    </reaction>
    <physiologicalReaction direction="left-to-right" evidence="56">
        <dbReference type="Rhea" id="RHEA:41869"/>
    </physiologicalReaction>
</comment>
<dbReference type="Gene3D" id="1.10.1200.10">
    <property type="entry name" value="ACP-like"/>
    <property type="match status" value="1"/>
</dbReference>
<dbReference type="PROSITE" id="PS00606">
    <property type="entry name" value="KS3_1"/>
    <property type="match status" value="1"/>
</dbReference>
<dbReference type="CDD" id="cd05195">
    <property type="entry name" value="enoyl_red"/>
    <property type="match status" value="1"/>
</dbReference>
<dbReference type="EC" id="1.3.1.39" evidence="2"/>
<dbReference type="Gene3D" id="3.40.47.10">
    <property type="match status" value="1"/>
</dbReference>
<dbReference type="Pfam" id="PF00975">
    <property type="entry name" value="Thioesterase"/>
    <property type="match status" value="1"/>
</dbReference>
<dbReference type="GO" id="GO:0019171">
    <property type="term" value="F:(3R)-hydroxyacyl-[acyl-carrier-protein] dehydratase activity"/>
    <property type="evidence" value="ECO:0007669"/>
    <property type="project" value="UniProtKB-EC"/>
</dbReference>
<dbReference type="InterPro" id="IPR016035">
    <property type="entry name" value="Acyl_Trfase/lysoPLipase"/>
</dbReference>
<dbReference type="HOGENOM" id="CLU_000022_31_7_1"/>
<dbReference type="InterPro" id="IPR020807">
    <property type="entry name" value="PKS_DH"/>
</dbReference>
<name>T1G9Q6_HELRO</name>
<evidence type="ECO:0000256" key="25">
    <source>
        <dbReference type="ARBA" id="ARBA00023373"/>
    </source>
</evidence>
<evidence type="ECO:0000256" key="42">
    <source>
        <dbReference type="ARBA" id="ARBA00047897"/>
    </source>
</evidence>
<gene>
    <name evidence="69" type="primary">20217802</name>
    <name evidence="68" type="ORF">HELRODRAFT_99033</name>
</gene>
<evidence type="ECO:0000313" key="70">
    <source>
        <dbReference type="Proteomes" id="UP000015101"/>
    </source>
</evidence>
<keyword evidence="20" id="KW-0443">Lipid metabolism</keyword>
<comment type="catalytic activity">
    <reaction evidence="28">
        <text>(3R)-hydroxytetradecanoyl-[ACP] = (2E)-tetradecenoyl-[ACP] + H2O</text>
        <dbReference type="Rhea" id="RHEA:41892"/>
        <dbReference type="Rhea" id="RHEA-COMP:9646"/>
        <dbReference type="Rhea" id="RHEA-COMP:9647"/>
        <dbReference type="ChEBI" id="CHEBI:15377"/>
        <dbReference type="ChEBI" id="CHEBI:78474"/>
        <dbReference type="ChEBI" id="CHEBI:78475"/>
    </reaction>
    <physiologicalReaction direction="left-to-right" evidence="28">
        <dbReference type="Rhea" id="RHEA:41893"/>
    </physiologicalReaction>
</comment>
<comment type="catalytic activity">
    <reaction evidence="47">
        <text>tetradecanoyl-[ACP] + H2O = tetradecanoate + holo-[ACP] + H(+)</text>
        <dbReference type="Rhea" id="RHEA:30123"/>
        <dbReference type="Rhea" id="RHEA-COMP:9648"/>
        <dbReference type="Rhea" id="RHEA-COMP:9685"/>
        <dbReference type="ChEBI" id="CHEBI:15377"/>
        <dbReference type="ChEBI" id="CHEBI:15378"/>
        <dbReference type="ChEBI" id="CHEBI:30807"/>
        <dbReference type="ChEBI" id="CHEBI:64479"/>
        <dbReference type="ChEBI" id="CHEBI:78477"/>
        <dbReference type="EC" id="3.1.2.14"/>
    </reaction>
    <physiologicalReaction direction="left-to-right" evidence="47">
        <dbReference type="Rhea" id="RHEA:30124"/>
    </physiologicalReaction>
</comment>
<evidence type="ECO:0000256" key="30">
    <source>
        <dbReference type="ARBA" id="ARBA00023401"/>
    </source>
</evidence>
<comment type="catalytic activity">
    <reaction evidence="61">
        <text>butanoyl-[ACP] + malonyl-[ACP] + H(+) = 3-oxohexanoyl-[ACP] + holo-[ACP] + CO2</text>
        <dbReference type="Rhea" id="RHEA:41820"/>
        <dbReference type="Rhea" id="RHEA-COMP:9623"/>
        <dbReference type="Rhea" id="RHEA-COMP:9628"/>
        <dbReference type="Rhea" id="RHEA-COMP:9629"/>
        <dbReference type="Rhea" id="RHEA-COMP:9685"/>
        <dbReference type="ChEBI" id="CHEBI:15378"/>
        <dbReference type="ChEBI" id="CHEBI:16526"/>
        <dbReference type="ChEBI" id="CHEBI:64479"/>
        <dbReference type="ChEBI" id="CHEBI:78449"/>
        <dbReference type="ChEBI" id="CHEBI:78454"/>
        <dbReference type="ChEBI" id="CHEBI:78456"/>
    </reaction>
    <physiologicalReaction direction="left-to-right" evidence="61">
        <dbReference type="Rhea" id="RHEA:41821"/>
    </physiologicalReaction>
</comment>
<dbReference type="Pfam" id="PF00109">
    <property type="entry name" value="ketoacyl-synt"/>
    <property type="match status" value="1"/>
</dbReference>
<comment type="catalytic activity">
    <reaction evidence="24">
        <text>(3R)-hydroxydodecanoyl-[ACP] = (2E)-dodecenoyl-[ACP] + H2O</text>
        <dbReference type="Rhea" id="RHEA:41876"/>
        <dbReference type="Rhea" id="RHEA-COMP:9642"/>
        <dbReference type="Rhea" id="RHEA-COMP:9643"/>
        <dbReference type="ChEBI" id="CHEBI:15377"/>
        <dbReference type="ChEBI" id="CHEBI:78470"/>
        <dbReference type="ChEBI" id="CHEBI:78472"/>
    </reaction>
    <physiologicalReaction direction="left-to-right" evidence="24">
        <dbReference type="Rhea" id="RHEA:41877"/>
    </physiologicalReaction>
</comment>
<dbReference type="Proteomes" id="UP000015101">
    <property type="component" value="Unassembled WGS sequence"/>
</dbReference>
<dbReference type="SMART" id="SM00827">
    <property type="entry name" value="PKS_AT"/>
    <property type="match status" value="1"/>
</dbReference>
<evidence type="ECO:0000256" key="60">
    <source>
        <dbReference type="ARBA" id="ARBA00049422"/>
    </source>
</evidence>
<dbReference type="eggNOG" id="KOG1202">
    <property type="taxonomic scope" value="Eukaryota"/>
</dbReference>
<dbReference type="SUPFAM" id="SSF50129">
    <property type="entry name" value="GroES-like"/>
    <property type="match status" value="1"/>
</dbReference>
<dbReference type="InterPro" id="IPR029058">
    <property type="entry name" value="AB_hydrolase_fold"/>
</dbReference>
<dbReference type="Pfam" id="PF21149">
    <property type="entry name" value="FAS_pseudo-KR"/>
    <property type="match status" value="1"/>
</dbReference>
<evidence type="ECO:0000256" key="35">
    <source>
        <dbReference type="ARBA" id="ARBA00047394"/>
    </source>
</evidence>
<comment type="catalytic activity">
    <reaction evidence="35">
        <text>hexanoyl-[ACP] + malonyl-[ACP] + H(+) = 3-oxooctanoyl-[ACP] + holo-[ACP] + CO2</text>
        <dbReference type="Rhea" id="RHEA:41836"/>
        <dbReference type="Rhea" id="RHEA-COMP:9623"/>
        <dbReference type="Rhea" id="RHEA-COMP:9632"/>
        <dbReference type="Rhea" id="RHEA-COMP:9633"/>
        <dbReference type="Rhea" id="RHEA-COMP:9685"/>
        <dbReference type="ChEBI" id="CHEBI:15378"/>
        <dbReference type="ChEBI" id="CHEBI:16526"/>
        <dbReference type="ChEBI" id="CHEBI:64479"/>
        <dbReference type="ChEBI" id="CHEBI:78449"/>
        <dbReference type="ChEBI" id="CHEBI:78459"/>
        <dbReference type="ChEBI" id="CHEBI:78460"/>
    </reaction>
    <physiologicalReaction direction="left-to-right" evidence="35">
        <dbReference type="Rhea" id="RHEA:41837"/>
    </physiologicalReaction>
</comment>
<comment type="catalytic activity">
    <reaction evidence="36">
        <text>a (3R)-hydroxyacyl-[ACP] + NADP(+) = a 3-oxoacyl-[ACP] + NADPH + H(+)</text>
        <dbReference type="Rhea" id="RHEA:17397"/>
        <dbReference type="Rhea" id="RHEA-COMP:9916"/>
        <dbReference type="Rhea" id="RHEA-COMP:9945"/>
        <dbReference type="ChEBI" id="CHEBI:15378"/>
        <dbReference type="ChEBI" id="CHEBI:57783"/>
        <dbReference type="ChEBI" id="CHEBI:58349"/>
        <dbReference type="ChEBI" id="CHEBI:78776"/>
        <dbReference type="ChEBI" id="CHEBI:78827"/>
        <dbReference type="EC" id="1.1.1.100"/>
    </reaction>
    <physiologicalReaction direction="right-to-left" evidence="36">
        <dbReference type="Rhea" id="RHEA:17399"/>
    </physiologicalReaction>
</comment>
<dbReference type="EnsemblMetazoa" id="HelroT99033">
    <property type="protein sequence ID" value="HelroP99033"/>
    <property type="gene ID" value="HelroG99033"/>
</dbReference>
<feature type="region of interest" description="N-terminal hotdog fold" evidence="64">
    <location>
        <begin position="882"/>
        <end position="1006"/>
    </location>
</feature>
<dbReference type="PROSITE" id="PS50075">
    <property type="entry name" value="CARRIER"/>
    <property type="match status" value="1"/>
</dbReference>
<evidence type="ECO:0000256" key="36">
    <source>
        <dbReference type="ARBA" id="ARBA00047400"/>
    </source>
</evidence>
<feature type="domain" description="PKS/mFAS DH" evidence="67">
    <location>
        <begin position="882"/>
        <end position="1167"/>
    </location>
</feature>
<comment type="catalytic activity">
    <reaction evidence="50">
        <text>3-oxohexanoyl-[ACP] + NADPH + H(+) = (3R)-hydroxyhexanoyl-[ACP] + NADP(+)</text>
        <dbReference type="Rhea" id="RHEA:41824"/>
        <dbReference type="Rhea" id="RHEA-COMP:9629"/>
        <dbReference type="Rhea" id="RHEA-COMP:9630"/>
        <dbReference type="ChEBI" id="CHEBI:15378"/>
        <dbReference type="ChEBI" id="CHEBI:57783"/>
        <dbReference type="ChEBI" id="CHEBI:58349"/>
        <dbReference type="ChEBI" id="CHEBI:78456"/>
        <dbReference type="ChEBI" id="CHEBI:78457"/>
    </reaction>
    <physiologicalReaction direction="left-to-right" evidence="50">
        <dbReference type="Rhea" id="RHEA:41825"/>
    </physiologicalReaction>
</comment>
<dbReference type="InterPro" id="IPR036291">
    <property type="entry name" value="NAD(P)-bd_dom_sf"/>
</dbReference>
<comment type="catalytic activity">
    <reaction evidence="42">
        <text>(2E)-hexenoyl-[ACP] + NADPH + H(+) = hexanoyl-[ACP] + NADP(+)</text>
        <dbReference type="Rhea" id="RHEA:41832"/>
        <dbReference type="Rhea" id="RHEA-COMP:9631"/>
        <dbReference type="Rhea" id="RHEA-COMP:9632"/>
        <dbReference type="ChEBI" id="CHEBI:15378"/>
        <dbReference type="ChEBI" id="CHEBI:57783"/>
        <dbReference type="ChEBI" id="CHEBI:58349"/>
        <dbReference type="ChEBI" id="CHEBI:78458"/>
        <dbReference type="ChEBI" id="CHEBI:78459"/>
    </reaction>
    <physiologicalReaction direction="left-to-right" evidence="42">
        <dbReference type="Rhea" id="RHEA:41833"/>
    </physiologicalReaction>
</comment>
<comment type="catalytic activity">
    <reaction evidence="46">
        <text>(2E)-dodecenoyl-[ACP] + NADPH + H(+) = dodecanoyl-[ACP] + NADP(+)</text>
        <dbReference type="Rhea" id="RHEA:41880"/>
        <dbReference type="Rhea" id="RHEA-COMP:9643"/>
        <dbReference type="Rhea" id="RHEA-COMP:9644"/>
        <dbReference type="ChEBI" id="CHEBI:15378"/>
        <dbReference type="ChEBI" id="CHEBI:57783"/>
        <dbReference type="ChEBI" id="CHEBI:58349"/>
        <dbReference type="ChEBI" id="CHEBI:65264"/>
        <dbReference type="ChEBI" id="CHEBI:78472"/>
    </reaction>
    <physiologicalReaction direction="left-to-right" evidence="46">
        <dbReference type="Rhea" id="RHEA:41881"/>
    </physiologicalReaction>
</comment>
<sequence>MPEAIVEVIKSKQVEVNTKINDLANYFEKVVISGMSGRFPSSDNVEEFKQNLMNKVDMVTDSSLRWPPGFFGLPKRCGIIKDVSKFDASFFGVHPKQAARMDPQIRMLLETTYEAIVDSGVNPALLRGTRTGVFIGNSASESHDGWSNDLPKLTGYEMSGCTRSMFANRLSYFFDFKGPSYTADSACSSGLLVLDQALHAIRTGLCDAAIVGACNLCLRPATSAQFQKLSMLASYGACRSFDASGYGYCRSESVVVIFIQKEKDAKRVYASLVHSKNNSDGFKEQGITYPSGEMQKRLLLEVYEEAHVNPTEVSYVELHGTGTKAGDPEEANAAADVFCTKERKGSLLIGSTKSNSGHPEPASGLVGLVKVLISMHGGIIPPNLHYDQPNENIPGLIDGRLKVVTEPTKWDGGLAAISSFGFGGTNVHLLLQSFKPSSSNSIDVRQSNDSKARLVTCCARTKQGAELVLKKAVEFQDNVAAQALLQDSFGNLPLNSHPYRGSVIINSISPLAAPSKTPSEKRPVWFIFAGMGTQWDGMGRDLLCINSFRRSIMKSHQLLEQFDIHLLDMILSAEHDTYKDTIKSFVGIAAIQVALVDVLKELKIEADGFIGHSVGELGCAYADGGLTAEETLLAAYWRGKCVSEGKLPPGKMAAVGLSWSEVTQRCPDGVVPACHNSADTVTISGPEDVVTAFVNQLQSEGVFAKEVKSAGVAFHSKYMAHIAPQLQHKLSEVVIQVKRARSPKWISSSIPESRWSSDLALYSSAEYHVNNLISPVLFQEALQKVPSNAITIEIASHCLLQAILKRSLSADCSFIGLMNRTQPDNLAFFLNSLARLYRCGVDFDPFDLKPGDRPRYPIDYSVPSFSSLITWDHATQWDVPTYEDFTRSSSSSSAASEAFVFELSPDSEDAYLFGHKIDGRVLFPATGYLVLAWKTIAKFHGRSFDQLPVTFRDVHIHRATILPSAGEVRLDVCMTPSSGYFEVSESSSLVVSGHVMAADETALNDFFDETSLLSSMQSTSTLSLKTTDIYKELKLRGYEYGDVFKGIVSTDESGEVGELAWFDNWISFLDTMLQMQVVGLSERDLRLPTRIQSIQINPLIHINKVITKEDGSKVIPVRFDKQLNSCTSGCVEVLGLHATVAPRRPPGQVDPVLMTYSFVPYHQDHLHHPENFTNAINKCKHFAKEKISCLLTRPDINEKKKLMLQSLMEKNEDDIINGYDGDSFKNDATSDYGLYELLMRVFSPNSENLVTKSELHRNHIFGLLRRTQPLINIVVENSPSEKKLMFMELDAADGCVFQSVIPRLNNEPGLKFKYFVSGSAVENIDKQLFDDLNLEALQWNIGSKANDKIQGKVDALILGDVLNKQKNISEYLSACSTLLRDEGFILVYEPTRNFGLAWLLLRASDSLYMHAEEQTASSFCSTKEWLQIFAEANFNVVSHVSDGYLHTAFLLRKKTSLKVTDEQIKWIDVTNNTYQWVEIVKRFLSDAKTTRLWLRGSEVNSGVVGLATCLRREPDGEKIRCLLNCSPEMNARDVDELLQNDLFMNVYRGGLCGSFKHLPLERGLYNEIETEAAYVNVLTRGDLSSLRWIESPLKFFDPSLDPAKQLCTVHFTSLNFRDIMLATGKLPPDAIPGDLASQDCLLGMEFSGVNQRGESVMGLLQAKGLATVVDVHEKFLWKVPDGWTLEQASTVPVAYSTAYYALVIRGRVKKNESVLIHSGSGAVGQAAISIALHCGCKVFTTVGSAEKRNYLMKRFPQLTDSNFADSRSSNFWRTILKNTGGRGVDVVLNSLAEDKLQSSVRLLAQHGRFLEIGKFDLSNDSALGMSIFLRNISFHGILLDALFSGSCCEWDEVSKLMVDGMASGVVVPLQTTVFERDAIESAFRYMAQGKHIGKVVIRQLRTPAATAIKSSTKSYKIKAISRVTCHPQKLYLIVGGLGGFGIELCQWLVDRGARKLVITSRSGIKSGFQKRRIEQWKSKGVDVQVSTRNVSDKKQTELLISECLQNASGIGGIFNLAMVIQDSLISNQTPEKFEQVAEPKVVGTINLDIETRRQCNSKTDSSKLDWFVTFSSVSSGKGNPGQSNYGWANSTMERICEERVRHGYPGLAIQWGAVGDVGIVAESMGDDVVIGGTLPQKITSCLSTLDKFLEQPNPVVSSFVLASHKKTKVQSANKIGLKESVARILGVKDVSLLPPDQTLGDLGLDSLMSVEVKQTLERDYDLTLPIKEIRLLSFGLLDKLADQPSSAQTPTVDNSPLLYTINDLLPKDRIVYMSDPHVNRSKPPLFVIPPIEGSVVLLKPLTLKFDCPVYGLQCTSDLPLTSVEELAKYYVETIKSLQAVGPYQILGYSFGACIAVEVALQLQRDASAAAGGCRMILLDGSHSYVLSMIASYSDSLGSGDQNELETTMICAFVDHIVRRVGSRETKEIDIPELGTKLVNKPDLESRLDLMCEVLRDAGKIASSSDADAFKQANRIFYKKLMISHRYKPSSKIENAVVHLIRAQGSSAKHDEDYGMRAICSQALNIYVVEGTHDTFFKNAGEEKVAKIIKDCLM</sequence>
<comment type="catalytic activity">
    <reaction evidence="48">
        <text>(2E)-octenoyl-[ACP] + NADPH + H(+) = octanoyl-[ACP] + NADP(+)</text>
        <dbReference type="Rhea" id="RHEA:41848"/>
        <dbReference type="Rhea" id="RHEA-COMP:9635"/>
        <dbReference type="Rhea" id="RHEA-COMP:9636"/>
        <dbReference type="ChEBI" id="CHEBI:15378"/>
        <dbReference type="ChEBI" id="CHEBI:57783"/>
        <dbReference type="ChEBI" id="CHEBI:58349"/>
        <dbReference type="ChEBI" id="CHEBI:78462"/>
        <dbReference type="ChEBI" id="CHEBI:78463"/>
    </reaction>
    <physiologicalReaction direction="left-to-right" evidence="48">
        <dbReference type="Rhea" id="RHEA:41849"/>
    </physiologicalReaction>
</comment>
<comment type="catalytic activity">
    <reaction evidence="30">
        <text>(3R)-hydroxyhexadecanoyl-[ACP] = (2E)-hexadecenoyl-[ACP] + H2O</text>
        <dbReference type="Rhea" id="RHEA:41908"/>
        <dbReference type="Rhea" id="RHEA-COMP:9650"/>
        <dbReference type="Rhea" id="RHEA-COMP:9651"/>
        <dbReference type="ChEBI" id="CHEBI:15377"/>
        <dbReference type="ChEBI" id="CHEBI:78480"/>
        <dbReference type="ChEBI" id="CHEBI:78481"/>
    </reaction>
    <physiologicalReaction direction="left-to-right" evidence="30">
        <dbReference type="Rhea" id="RHEA:41909"/>
    </physiologicalReaction>
</comment>
<dbReference type="InterPro" id="IPR001031">
    <property type="entry name" value="Thioesterase"/>
</dbReference>
<comment type="catalytic activity">
    <reaction evidence="51">
        <text>a 2,3-saturated acyl-[ACP] + NADP(+) = a (2E)-enoyl-[ACP] + NADPH + H(+)</text>
        <dbReference type="Rhea" id="RHEA:22564"/>
        <dbReference type="Rhea" id="RHEA-COMP:9925"/>
        <dbReference type="Rhea" id="RHEA-COMP:9926"/>
        <dbReference type="ChEBI" id="CHEBI:15378"/>
        <dbReference type="ChEBI" id="CHEBI:57783"/>
        <dbReference type="ChEBI" id="CHEBI:58349"/>
        <dbReference type="ChEBI" id="CHEBI:78784"/>
        <dbReference type="ChEBI" id="CHEBI:78785"/>
        <dbReference type="EC" id="1.3.1.39"/>
    </reaction>
    <physiologicalReaction direction="right-to-left" evidence="51">
        <dbReference type="Rhea" id="RHEA:22566"/>
    </physiologicalReaction>
</comment>
<dbReference type="Pfam" id="PF13602">
    <property type="entry name" value="ADH_zinc_N_2"/>
    <property type="match status" value="1"/>
</dbReference>
<dbReference type="GO" id="GO:0004312">
    <property type="term" value="F:fatty acid synthase activity"/>
    <property type="evidence" value="ECO:0000318"/>
    <property type="project" value="GO_Central"/>
</dbReference>
<keyword evidence="10" id="KW-0597">Phosphoprotein</keyword>
<dbReference type="EC" id="3.1.2.14" evidence="3"/>
<dbReference type="InterPro" id="IPR057326">
    <property type="entry name" value="KR_dom"/>
</dbReference>
<dbReference type="InterPro" id="IPR011032">
    <property type="entry name" value="GroES-like_sf"/>
</dbReference>
<dbReference type="InterPro" id="IPR020841">
    <property type="entry name" value="PKS_Beta-ketoAc_synthase_dom"/>
</dbReference>
<dbReference type="OMA" id="KMRGGEF"/>
<dbReference type="CDD" id="cd00833">
    <property type="entry name" value="PKS"/>
    <property type="match status" value="1"/>
</dbReference>
<evidence type="ECO:0000256" key="21">
    <source>
        <dbReference type="ARBA" id="ARBA00023160"/>
    </source>
</evidence>
<comment type="catalytic activity">
    <reaction evidence="60">
        <text>3-oxooctanoyl-[ACP] + NADPH + H(+) = (3R)-hydroxyoctanoyl-[ACP] + NADP(+)</text>
        <dbReference type="Rhea" id="RHEA:41840"/>
        <dbReference type="Rhea" id="RHEA-COMP:9633"/>
        <dbReference type="Rhea" id="RHEA-COMP:9634"/>
        <dbReference type="ChEBI" id="CHEBI:15378"/>
        <dbReference type="ChEBI" id="CHEBI:57783"/>
        <dbReference type="ChEBI" id="CHEBI:58349"/>
        <dbReference type="ChEBI" id="CHEBI:78460"/>
        <dbReference type="ChEBI" id="CHEBI:78461"/>
    </reaction>
    <physiologicalReaction direction="left-to-right" evidence="60">
        <dbReference type="Rhea" id="RHEA:41841"/>
    </physiologicalReaction>
</comment>
<evidence type="ECO:0000256" key="62">
    <source>
        <dbReference type="ARBA" id="ARBA00049521"/>
    </source>
</evidence>
<comment type="catalytic activity">
    <reaction evidence="41">
        <text>(2E)-hexadecenoyl-[ACP] + NADPH + H(+) = hexadecanoyl-[ACP] + NADP(+)</text>
        <dbReference type="Rhea" id="RHEA:41912"/>
        <dbReference type="Rhea" id="RHEA-COMP:9651"/>
        <dbReference type="Rhea" id="RHEA-COMP:9652"/>
        <dbReference type="ChEBI" id="CHEBI:15378"/>
        <dbReference type="ChEBI" id="CHEBI:57783"/>
        <dbReference type="ChEBI" id="CHEBI:58349"/>
        <dbReference type="ChEBI" id="CHEBI:78481"/>
        <dbReference type="ChEBI" id="CHEBI:78483"/>
    </reaction>
    <physiologicalReaction direction="left-to-right" evidence="41">
        <dbReference type="Rhea" id="RHEA:41913"/>
    </physiologicalReaction>
</comment>
<reference evidence="69" key="3">
    <citation type="submission" date="2015-06" db="UniProtKB">
        <authorList>
            <consortium name="EnsemblMetazoa"/>
        </authorList>
    </citation>
    <scope>IDENTIFICATION</scope>
</reference>
<dbReference type="GO" id="GO:0004315">
    <property type="term" value="F:3-oxoacyl-[acyl-carrier-protein] synthase activity"/>
    <property type="evidence" value="ECO:0007669"/>
    <property type="project" value="UniProtKB-EC"/>
</dbReference>
<comment type="catalytic activity">
    <reaction evidence="38">
        <text>tetradecanoyl-[ACP] + malonyl-[ACP] + H(+) = 3-oxohexadecanoyl-[ACP] + holo-[ACP] + CO2</text>
        <dbReference type="Rhea" id="RHEA:41900"/>
        <dbReference type="Rhea" id="RHEA-COMP:9623"/>
        <dbReference type="Rhea" id="RHEA-COMP:9648"/>
        <dbReference type="Rhea" id="RHEA-COMP:9649"/>
        <dbReference type="Rhea" id="RHEA-COMP:9685"/>
        <dbReference type="ChEBI" id="CHEBI:15378"/>
        <dbReference type="ChEBI" id="CHEBI:16526"/>
        <dbReference type="ChEBI" id="CHEBI:64479"/>
        <dbReference type="ChEBI" id="CHEBI:78449"/>
        <dbReference type="ChEBI" id="CHEBI:78477"/>
        <dbReference type="ChEBI" id="CHEBI:78478"/>
    </reaction>
    <physiologicalReaction direction="left-to-right" evidence="38">
        <dbReference type="Rhea" id="RHEA:41901"/>
    </physiologicalReaction>
</comment>
<dbReference type="Gene3D" id="3.40.366.10">
    <property type="entry name" value="Malonyl-Coenzyme A Acyl Carrier Protein, domain 2"/>
    <property type="match status" value="1"/>
</dbReference>
<dbReference type="Pfam" id="PF08659">
    <property type="entry name" value="KR"/>
    <property type="match status" value="1"/>
</dbReference>
<dbReference type="FunCoup" id="T1G9Q6">
    <property type="interactions" value="503"/>
</dbReference>
<keyword evidence="11" id="KW-0808">Transferase</keyword>
<dbReference type="InterPro" id="IPR020806">
    <property type="entry name" value="PKS_PP-bd"/>
</dbReference>
<dbReference type="SMART" id="SM00825">
    <property type="entry name" value="PKS_KS"/>
    <property type="match status" value="1"/>
</dbReference>
<dbReference type="PANTHER" id="PTHR43775:SF7">
    <property type="entry name" value="FATTY ACID SYNTHASE"/>
    <property type="match status" value="1"/>
</dbReference>
<comment type="catalytic activity">
    <reaction evidence="63">
        <text>octanoyl-[ACP] + malonyl-[ACP] + H(+) = 3-oxodecanoyl-[ACP] + holo-[ACP] + CO2</text>
        <dbReference type="Rhea" id="RHEA:41852"/>
        <dbReference type="Rhea" id="RHEA-COMP:9623"/>
        <dbReference type="Rhea" id="RHEA-COMP:9636"/>
        <dbReference type="Rhea" id="RHEA-COMP:9637"/>
        <dbReference type="Rhea" id="RHEA-COMP:9685"/>
        <dbReference type="ChEBI" id="CHEBI:15378"/>
        <dbReference type="ChEBI" id="CHEBI:16526"/>
        <dbReference type="ChEBI" id="CHEBI:64479"/>
        <dbReference type="ChEBI" id="CHEBI:78449"/>
        <dbReference type="ChEBI" id="CHEBI:78463"/>
        <dbReference type="ChEBI" id="CHEBI:78464"/>
    </reaction>
    <physiologicalReaction direction="left-to-right" evidence="63">
        <dbReference type="Rhea" id="RHEA:41853"/>
    </physiologicalReaction>
</comment>
<evidence type="ECO:0000256" key="7">
    <source>
        <dbReference type="ARBA" id="ARBA00018769"/>
    </source>
</evidence>
<evidence type="ECO:0000256" key="17">
    <source>
        <dbReference type="ARBA" id="ARBA00022990"/>
    </source>
</evidence>
<comment type="catalytic activity">
    <reaction evidence="55">
        <text>(2E)-octadecenoyl-[ACP] + NADPH + H(+) = octadecanoyl-[ACP] + NADP(+)</text>
        <dbReference type="Rhea" id="RHEA:41928"/>
        <dbReference type="Rhea" id="RHEA-COMP:9655"/>
        <dbReference type="Rhea" id="RHEA-COMP:9656"/>
        <dbReference type="ChEBI" id="CHEBI:15378"/>
        <dbReference type="ChEBI" id="CHEBI:57783"/>
        <dbReference type="ChEBI" id="CHEBI:58349"/>
        <dbReference type="ChEBI" id="CHEBI:78489"/>
        <dbReference type="ChEBI" id="CHEBI:78495"/>
    </reaction>
    <physiologicalReaction direction="left-to-right" evidence="55">
        <dbReference type="Rhea" id="RHEA:41929"/>
    </physiologicalReaction>
</comment>
<feature type="domain" description="Ketosynthase family 3 (KS3)" evidence="66">
    <location>
        <begin position="27"/>
        <end position="433"/>
    </location>
</feature>
<evidence type="ECO:0000256" key="40">
    <source>
        <dbReference type="ARBA" id="ARBA00047578"/>
    </source>
</evidence>
<comment type="catalytic activity">
    <reaction evidence="33">
        <text>acetyl-CoA + n malonyl-CoA + 2n NADPH + 2n H(+) = a long-chain fatty acid + (n+1) CoA + n CO2 + 2n NADP(+).</text>
        <dbReference type="EC" id="2.3.1.85"/>
    </reaction>
</comment>
<evidence type="ECO:0000256" key="64">
    <source>
        <dbReference type="PROSITE-ProRule" id="PRU01363"/>
    </source>
</evidence>
<comment type="catalytic activity">
    <reaction evidence="39">
        <text>(2E)-butenoyl-[ACP] + NADPH + H(+) = butanoyl-[ACP] + NADP(+)</text>
        <dbReference type="Rhea" id="RHEA:41812"/>
        <dbReference type="Rhea" id="RHEA-COMP:9627"/>
        <dbReference type="Rhea" id="RHEA-COMP:9628"/>
        <dbReference type="ChEBI" id="CHEBI:15378"/>
        <dbReference type="ChEBI" id="CHEBI:57783"/>
        <dbReference type="ChEBI" id="CHEBI:58349"/>
        <dbReference type="ChEBI" id="CHEBI:78453"/>
        <dbReference type="ChEBI" id="CHEBI:78454"/>
    </reaction>
    <physiologicalReaction direction="left-to-right" evidence="39">
        <dbReference type="Rhea" id="RHEA:41813"/>
    </physiologicalReaction>
</comment>
<evidence type="ECO:0000256" key="55">
    <source>
        <dbReference type="ARBA" id="ARBA00049019"/>
    </source>
</evidence>
<evidence type="ECO:0000256" key="14">
    <source>
        <dbReference type="ARBA" id="ARBA00022832"/>
    </source>
</evidence>
<evidence type="ECO:0000256" key="12">
    <source>
        <dbReference type="ARBA" id="ARBA00022799"/>
    </source>
</evidence>
<dbReference type="GO" id="GO:0031177">
    <property type="term" value="F:phosphopantetheine binding"/>
    <property type="evidence" value="ECO:0007669"/>
    <property type="project" value="InterPro"/>
</dbReference>
<dbReference type="Pfam" id="PF00698">
    <property type="entry name" value="Acyl_transf_1"/>
    <property type="match status" value="1"/>
</dbReference>
<comment type="catalytic activity">
    <reaction evidence="53">
        <text>hexadecanoyl-[ACP] + H2O = hexadecanoate + holo-[ACP] + H(+)</text>
        <dbReference type="Rhea" id="RHEA:41932"/>
        <dbReference type="Rhea" id="RHEA-COMP:9652"/>
        <dbReference type="Rhea" id="RHEA-COMP:9685"/>
        <dbReference type="ChEBI" id="CHEBI:7896"/>
        <dbReference type="ChEBI" id="CHEBI:15377"/>
        <dbReference type="ChEBI" id="CHEBI:15378"/>
        <dbReference type="ChEBI" id="CHEBI:64479"/>
        <dbReference type="ChEBI" id="CHEBI:78483"/>
        <dbReference type="EC" id="3.1.2.14"/>
    </reaction>
    <physiologicalReaction direction="left-to-right" evidence="53">
        <dbReference type="Rhea" id="RHEA:41933"/>
    </physiologicalReaction>
</comment>
<dbReference type="SUPFAM" id="SSF47336">
    <property type="entry name" value="ACP-like"/>
    <property type="match status" value="1"/>
</dbReference>
<evidence type="ECO:0000256" key="51">
    <source>
        <dbReference type="ARBA" id="ARBA00048650"/>
    </source>
</evidence>
<evidence type="ECO:0000259" key="65">
    <source>
        <dbReference type="PROSITE" id="PS50075"/>
    </source>
</evidence>
<evidence type="ECO:0000256" key="24">
    <source>
        <dbReference type="ARBA" id="ARBA00023351"/>
    </source>
</evidence>
<dbReference type="Gene3D" id="3.10.129.110">
    <property type="entry name" value="Polyketide synthase dehydratase"/>
    <property type="match status" value="1"/>
</dbReference>
<dbReference type="KEGG" id="hro:HELRODRAFT_99033"/>
<dbReference type="InterPro" id="IPR042104">
    <property type="entry name" value="PKS_dehydratase_sf"/>
</dbReference>
<evidence type="ECO:0000256" key="49">
    <source>
        <dbReference type="ARBA" id="ARBA00048506"/>
    </source>
</evidence>
<keyword evidence="14" id="KW-0276">Fatty acid metabolism</keyword>
<evidence type="ECO:0000256" key="45">
    <source>
        <dbReference type="ARBA" id="ARBA00048051"/>
    </source>
</evidence>
<dbReference type="InterPro" id="IPR020843">
    <property type="entry name" value="ER"/>
</dbReference>
<dbReference type="EMBL" id="AMQM01003870">
    <property type="status" value="NOT_ANNOTATED_CDS"/>
    <property type="molecule type" value="Genomic_DNA"/>
</dbReference>
<comment type="catalytic activity">
    <reaction evidence="45">
        <text>hexadecanoyl-[ACP] + malonyl-[ACP] + H(+) = 3-oxooctadecanoyl-[ACP] + holo-[ACP] + CO2</text>
        <dbReference type="Rhea" id="RHEA:41916"/>
        <dbReference type="Rhea" id="RHEA-COMP:9623"/>
        <dbReference type="Rhea" id="RHEA-COMP:9652"/>
        <dbReference type="Rhea" id="RHEA-COMP:9653"/>
        <dbReference type="Rhea" id="RHEA-COMP:9685"/>
        <dbReference type="ChEBI" id="CHEBI:15378"/>
        <dbReference type="ChEBI" id="CHEBI:16526"/>
        <dbReference type="ChEBI" id="CHEBI:64479"/>
        <dbReference type="ChEBI" id="CHEBI:78449"/>
        <dbReference type="ChEBI" id="CHEBI:78483"/>
        <dbReference type="ChEBI" id="CHEBI:78487"/>
    </reaction>
    <physiologicalReaction direction="left-to-right" evidence="45">
        <dbReference type="Rhea" id="RHEA:41917"/>
    </physiologicalReaction>
</comment>
<dbReference type="Pfam" id="PF02801">
    <property type="entry name" value="Ketoacyl-synt_C"/>
    <property type="match status" value="1"/>
</dbReference>
<comment type="catalytic activity">
    <reaction evidence="29">
        <text>(3R)-hydroxyoctadecanoyl-[ACP] = (2E)-octadecenoyl-[ACP] + H2O</text>
        <dbReference type="Rhea" id="RHEA:41924"/>
        <dbReference type="Rhea" id="RHEA-COMP:9654"/>
        <dbReference type="Rhea" id="RHEA-COMP:9655"/>
        <dbReference type="ChEBI" id="CHEBI:15377"/>
        <dbReference type="ChEBI" id="CHEBI:78488"/>
        <dbReference type="ChEBI" id="CHEBI:78489"/>
    </reaction>
    <physiologicalReaction direction="left-to-right" evidence="29">
        <dbReference type="Rhea" id="RHEA:41925"/>
    </physiologicalReaction>
</comment>
<reference evidence="70" key="1">
    <citation type="submission" date="2012-12" db="EMBL/GenBank/DDBJ databases">
        <authorList>
            <person name="Hellsten U."/>
            <person name="Grimwood J."/>
            <person name="Chapman J.A."/>
            <person name="Shapiro H."/>
            <person name="Aerts A."/>
            <person name="Otillar R.P."/>
            <person name="Terry A.Y."/>
            <person name="Boore J.L."/>
            <person name="Simakov O."/>
            <person name="Marletaz F."/>
            <person name="Cho S.-J."/>
            <person name="Edsinger-Gonzales E."/>
            <person name="Havlak P."/>
            <person name="Kuo D.-H."/>
            <person name="Larsson T."/>
            <person name="Lv J."/>
            <person name="Arendt D."/>
            <person name="Savage R."/>
            <person name="Osoegawa K."/>
            <person name="de Jong P."/>
            <person name="Lindberg D.R."/>
            <person name="Seaver E.C."/>
            <person name="Weisblat D.A."/>
            <person name="Putnam N.H."/>
            <person name="Grigoriev I.V."/>
            <person name="Rokhsar D.S."/>
        </authorList>
    </citation>
    <scope>NUCLEOTIDE SEQUENCE</scope>
</reference>
<dbReference type="SUPFAM" id="SSF53901">
    <property type="entry name" value="Thiolase-like"/>
    <property type="match status" value="1"/>
</dbReference>
<keyword evidence="15" id="KW-0521">NADP</keyword>
<evidence type="ECO:0000256" key="47">
    <source>
        <dbReference type="ARBA" id="ARBA00048289"/>
    </source>
</evidence>
<reference evidence="68 70" key="2">
    <citation type="journal article" date="2013" name="Nature">
        <title>Insights into bilaterian evolution from three spiralian genomes.</title>
        <authorList>
            <person name="Simakov O."/>
            <person name="Marletaz F."/>
            <person name="Cho S.J."/>
            <person name="Edsinger-Gonzales E."/>
            <person name="Havlak P."/>
            <person name="Hellsten U."/>
            <person name="Kuo D.H."/>
            <person name="Larsson T."/>
            <person name="Lv J."/>
            <person name="Arendt D."/>
            <person name="Savage R."/>
            <person name="Osoegawa K."/>
            <person name="de Jong P."/>
            <person name="Grimwood J."/>
            <person name="Chapman J.A."/>
            <person name="Shapiro H."/>
            <person name="Aerts A."/>
            <person name="Otillar R.P."/>
            <person name="Terry A.Y."/>
            <person name="Boore J.L."/>
            <person name="Grigoriev I.V."/>
            <person name="Lindberg D.R."/>
            <person name="Seaver E.C."/>
            <person name="Weisblat D.A."/>
            <person name="Putnam N.H."/>
            <person name="Rokhsar D.S."/>
        </authorList>
    </citation>
    <scope>NUCLEOTIDE SEQUENCE</scope>
</reference>
<dbReference type="CDD" id="cd08954">
    <property type="entry name" value="KR_1_FAS_SDR_x"/>
    <property type="match status" value="1"/>
</dbReference>
<feature type="active site" description="Proton acceptor; for dehydratase activity" evidence="64">
    <location>
        <position position="915"/>
    </location>
</feature>
<dbReference type="InterPro" id="IPR018201">
    <property type="entry name" value="Ketoacyl_synth_AS"/>
</dbReference>
<comment type="catalytic activity">
    <reaction evidence="34">
        <text>3-oxooctadecanoyl-[ACP] + NADPH + H(+) = (3R)-hydroxyoctadecanoyl-[ACP] + NADP(+)</text>
        <dbReference type="Rhea" id="RHEA:41920"/>
        <dbReference type="Rhea" id="RHEA-COMP:9653"/>
        <dbReference type="Rhea" id="RHEA-COMP:9654"/>
        <dbReference type="ChEBI" id="CHEBI:15378"/>
        <dbReference type="ChEBI" id="CHEBI:57783"/>
        <dbReference type="ChEBI" id="CHEBI:58349"/>
        <dbReference type="ChEBI" id="CHEBI:78487"/>
        <dbReference type="ChEBI" id="CHEBI:78488"/>
    </reaction>
    <physiologicalReaction direction="left-to-right" evidence="34">
        <dbReference type="Rhea" id="RHEA:41921"/>
    </physiologicalReaction>
</comment>
<accession>T1G9Q6</accession>
<protein>
    <recommendedName>
        <fullName evidence="7">Fatty acid synthase</fullName>
        <ecNumber evidence="5">1.1.1.100</ecNumber>
        <ecNumber evidence="2">1.3.1.39</ecNumber>
        <ecNumber evidence="6">2.3.1.41</ecNumber>
        <ecNumber evidence="4">2.3.1.85</ecNumber>
        <ecNumber evidence="3">3.1.2.14</ecNumber>
    </recommendedName>
</protein>
<dbReference type="InParanoid" id="T1G9Q6"/>
<evidence type="ECO:0000256" key="32">
    <source>
        <dbReference type="ARBA" id="ARBA00023442"/>
    </source>
</evidence>
<evidence type="ECO:0000256" key="27">
    <source>
        <dbReference type="ARBA" id="ARBA00023394"/>
    </source>
</evidence>
<dbReference type="InterPro" id="IPR049391">
    <property type="entry name" value="FAS_pseudo-KR"/>
</dbReference>
<dbReference type="GO" id="GO:0006633">
    <property type="term" value="P:fatty acid biosynthetic process"/>
    <property type="evidence" value="ECO:0000318"/>
    <property type="project" value="GO_Central"/>
</dbReference>
<dbReference type="InterPro" id="IPR001227">
    <property type="entry name" value="Ac_transferase_dom_sf"/>
</dbReference>
<evidence type="ECO:0000256" key="19">
    <source>
        <dbReference type="ARBA" id="ARBA00023027"/>
    </source>
</evidence>
<dbReference type="GO" id="GO:0016297">
    <property type="term" value="F:fatty acyl-[ACP] hydrolase activity"/>
    <property type="evidence" value="ECO:0007669"/>
    <property type="project" value="UniProtKB-EC"/>
</dbReference>
<evidence type="ECO:0000256" key="2">
    <source>
        <dbReference type="ARBA" id="ARBA00012004"/>
    </source>
</evidence>
<keyword evidence="12" id="KW-0702">S-nitrosylation</keyword>
<comment type="catalytic activity">
    <reaction evidence="62">
        <text>(2E)-decenoyl-[ACP] + NADPH + H(+) = decanoyl-[ACP] + NADP(+)</text>
        <dbReference type="Rhea" id="RHEA:41864"/>
        <dbReference type="Rhea" id="RHEA-COMP:9639"/>
        <dbReference type="Rhea" id="RHEA-COMP:9640"/>
        <dbReference type="ChEBI" id="CHEBI:15378"/>
        <dbReference type="ChEBI" id="CHEBI:57783"/>
        <dbReference type="ChEBI" id="CHEBI:58349"/>
        <dbReference type="ChEBI" id="CHEBI:78467"/>
        <dbReference type="ChEBI" id="CHEBI:78468"/>
    </reaction>
    <physiologicalReaction direction="left-to-right" evidence="62">
        <dbReference type="Rhea" id="RHEA:41865"/>
    </physiologicalReaction>
</comment>
<evidence type="ECO:0000256" key="41">
    <source>
        <dbReference type="ARBA" id="ARBA00047810"/>
    </source>
</evidence>
<keyword evidence="8" id="KW-0596">Phosphopantetheine</keyword>
<feature type="domain" description="Carrier" evidence="65">
    <location>
        <begin position="2171"/>
        <end position="2248"/>
    </location>
</feature>
<dbReference type="GO" id="GO:0141148">
    <property type="term" value="F:enoyl-[acyl-carrier-protein] reductase (NADPH) activity"/>
    <property type="evidence" value="ECO:0007669"/>
    <property type="project" value="UniProtKB-EC"/>
</dbReference>
<comment type="catalytic activity">
    <reaction evidence="52">
        <text>holo-[ACP] + acetyl-CoA = acetyl-[ACP] + CoA</text>
        <dbReference type="Rhea" id="RHEA:41788"/>
        <dbReference type="Rhea" id="RHEA-COMP:9621"/>
        <dbReference type="Rhea" id="RHEA-COMP:9685"/>
        <dbReference type="ChEBI" id="CHEBI:57287"/>
        <dbReference type="ChEBI" id="CHEBI:57288"/>
        <dbReference type="ChEBI" id="CHEBI:64479"/>
        <dbReference type="ChEBI" id="CHEBI:78446"/>
        <dbReference type="EC" id="2.3.1.38"/>
    </reaction>
    <physiologicalReaction direction="left-to-right" evidence="52">
        <dbReference type="Rhea" id="RHEA:41789"/>
    </physiologicalReaction>
</comment>
<dbReference type="InterPro" id="IPR014031">
    <property type="entry name" value="Ketoacyl_synth_C"/>
</dbReference>
<evidence type="ECO:0000313" key="68">
    <source>
        <dbReference type="EMBL" id="ESO05744.1"/>
    </source>
</evidence>
<evidence type="ECO:0000256" key="44">
    <source>
        <dbReference type="ARBA" id="ARBA00047961"/>
    </source>
</evidence>
<dbReference type="SMART" id="SM00829">
    <property type="entry name" value="PKS_ER"/>
    <property type="match status" value="1"/>
</dbReference>
<dbReference type="EMBL" id="KB096325">
    <property type="protein sequence ID" value="ESO05744.1"/>
    <property type="molecule type" value="Genomic_DNA"/>
</dbReference>
<dbReference type="InterPro" id="IPR016039">
    <property type="entry name" value="Thiolase-like"/>
</dbReference>
<evidence type="ECO:0000256" key="16">
    <source>
        <dbReference type="ARBA" id="ARBA00022898"/>
    </source>
</evidence>
<evidence type="ECO:0000259" key="67">
    <source>
        <dbReference type="PROSITE" id="PS52019"/>
    </source>
</evidence>
<evidence type="ECO:0000256" key="3">
    <source>
        <dbReference type="ARBA" id="ARBA00012480"/>
    </source>
</evidence>
<evidence type="ECO:0000256" key="8">
    <source>
        <dbReference type="ARBA" id="ARBA00022450"/>
    </source>
</evidence>
<dbReference type="SMART" id="SM00823">
    <property type="entry name" value="PKS_PP"/>
    <property type="match status" value="1"/>
</dbReference>
<comment type="catalytic activity">
    <reaction evidence="40">
        <text>dodecanoyl-[ACP] + malonyl-[ACP] + H(+) = 3-oxotetradecanoyl-[ACP] + holo-[ACP] + CO2</text>
        <dbReference type="Rhea" id="RHEA:41884"/>
        <dbReference type="Rhea" id="RHEA-COMP:9623"/>
        <dbReference type="Rhea" id="RHEA-COMP:9644"/>
        <dbReference type="Rhea" id="RHEA-COMP:9645"/>
        <dbReference type="Rhea" id="RHEA-COMP:9685"/>
        <dbReference type="ChEBI" id="CHEBI:15378"/>
        <dbReference type="ChEBI" id="CHEBI:16526"/>
        <dbReference type="ChEBI" id="CHEBI:64479"/>
        <dbReference type="ChEBI" id="CHEBI:65264"/>
        <dbReference type="ChEBI" id="CHEBI:78449"/>
        <dbReference type="ChEBI" id="CHEBI:78473"/>
    </reaction>
    <physiologicalReaction direction="left-to-right" evidence="40">
        <dbReference type="Rhea" id="RHEA:41885"/>
    </physiologicalReaction>
</comment>
<comment type="catalytic activity">
    <reaction evidence="25">
        <text>(3R)-hydroxyhexanoyl-[ACP] = (2E)-hexenoyl-[ACP] + H2O</text>
        <dbReference type="Rhea" id="RHEA:41828"/>
        <dbReference type="Rhea" id="RHEA-COMP:9630"/>
        <dbReference type="Rhea" id="RHEA-COMP:9631"/>
        <dbReference type="ChEBI" id="CHEBI:15377"/>
        <dbReference type="ChEBI" id="CHEBI:78457"/>
        <dbReference type="ChEBI" id="CHEBI:78458"/>
    </reaction>
    <physiologicalReaction direction="left-to-right" evidence="25">
        <dbReference type="Rhea" id="RHEA:41829"/>
    </physiologicalReaction>
</comment>
<dbReference type="PANTHER" id="PTHR43775">
    <property type="entry name" value="FATTY ACID SYNTHASE"/>
    <property type="match status" value="1"/>
</dbReference>
<dbReference type="Gene3D" id="3.30.70.3290">
    <property type="match status" value="1"/>
</dbReference>
<dbReference type="Gene3D" id="3.40.50.1820">
    <property type="entry name" value="alpha/beta hydrolase"/>
    <property type="match status" value="1"/>
</dbReference>
<evidence type="ECO:0000256" key="59">
    <source>
        <dbReference type="ARBA" id="ARBA00049414"/>
    </source>
</evidence>
<dbReference type="CTD" id="20217802"/>
<evidence type="ECO:0000256" key="10">
    <source>
        <dbReference type="ARBA" id="ARBA00022553"/>
    </source>
</evidence>
<comment type="catalytic activity">
    <reaction evidence="54">
        <text>3-oxotetradecanoyl-[ACP] + NADPH + H(+) = (3R)-hydroxytetradecanoyl-[ACP] + NADP(+)</text>
        <dbReference type="Rhea" id="RHEA:41888"/>
        <dbReference type="Rhea" id="RHEA-COMP:9645"/>
        <dbReference type="Rhea" id="RHEA-COMP:9646"/>
        <dbReference type="ChEBI" id="CHEBI:15378"/>
        <dbReference type="ChEBI" id="CHEBI:57783"/>
        <dbReference type="ChEBI" id="CHEBI:58349"/>
        <dbReference type="ChEBI" id="CHEBI:78473"/>
        <dbReference type="ChEBI" id="CHEBI:78474"/>
    </reaction>
    <physiologicalReaction direction="left-to-right" evidence="54">
        <dbReference type="Rhea" id="RHEA:41889"/>
    </physiologicalReaction>
</comment>
<evidence type="ECO:0000256" key="28">
    <source>
        <dbReference type="ARBA" id="ARBA00023398"/>
    </source>
</evidence>
<comment type="catalytic activity">
    <reaction evidence="58">
        <text>3-oxododecanoyl-[ACP] + NADPH + H(+) = (3R)-hydroxydodecanoyl-[ACP] + NADP(+)</text>
        <dbReference type="Rhea" id="RHEA:41872"/>
        <dbReference type="Rhea" id="RHEA-COMP:9641"/>
        <dbReference type="Rhea" id="RHEA-COMP:9642"/>
        <dbReference type="ChEBI" id="CHEBI:15378"/>
        <dbReference type="ChEBI" id="CHEBI:57783"/>
        <dbReference type="ChEBI" id="CHEBI:58349"/>
        <dbReference type="ChEBI" id="CHEBI:78469"/>
        <dbReference type="ChEBI" id="CHEBI:78470"/>
    </reaction>
    <physiologicalReaction direction="left-to-right" evidence="58">
        <dbReference type="Rhea" id="RHEA:41873"/>
    </physiologicalReaction>
</comment>
<comment type="function">
    <text evidence="32">Fatty acid synthetase is a multifunctional enzyme that catalyzes the de novo biosynthesis of long-chain saturated fatty acids starting from acetyl-CoA and malonyl-CoA in the presence of NADPH. This multifunctional protein contains 7 catalytic activities and a site for the binding of the prosthetic group 4'-phosphopantetheine of the acyl carrier protein ([ACP]) domain.</text>
</comment>
<dbReference type="Gene3D" id="3.40.50.720">
    <property type="entry name" value="NAD(P)-binding Rossmann-like Domain"/>
    <property type="match status" value="1"/>
</dbReference>
<feature type="region of interest" description="C-terminal hotdog fold" evidence="64">
    <location>
        <begin position="1021"/>
        <end position="1167"/>
    </location>
</feature>
<dbReference type="InterPro" id="IPR014030">
    <property type="entry name" value="Ketoacyl_synth_N"/>
</dbReference>
<evidence type="ECO:0000256" key="5">
    <source>
        <dbReference type="ARBA" id="ARBA00012948"/>
    </source>
</evidence>
<evidence type="ECO:0000259" key="66">
    <source>
        <dbReference type="PROSITE" id="PS52004"/>
    </source>
</evidence>
<evidence type="ECO:0000256" key="15">
    <source>
        <dbReference type="ARBA" id="ARBA00022857"/>
    </source>
</evidence>
<organism evidence="69 70">
    <name type="scientific">Helobdella robusta</name>
    <name type="common">Californian leech</name>
    <dbReference type="NCBI Taxonomy" id="6412"/>
    <lineage>
        <taxon>Eukaryota</taxon>
        <taxon>Metazoa</taxon>
        <taxon>Spiralia</taxon>
        <taxon>Lophotrochozoa</taxon>
        <taxon>Annelida</taxon>
        <taxon>Clitellata</taxon>
        <taxon>Hirudinea</taxon>
        <taxon>Rhynchobdellida</taxon>
        <taxon>Glossiphoniidae</taxon>
        <taxon>Helobdella</taxon>
    </lineage>
</organism>
<dbReference type="InterPro" id="IPR029063">
    <property type="entry name" value="SAM-dependent_MTases_sf"/>
</dbReference>
<evidence type="ECO:0000256" key="53">
    <source>
        <dbReference type="ARBA" id="ARBA00048704"/>
    </source>
</evidence>
<evidence type="ECO:0000256" key="56">
    <source>
        <dbReference type="ARBA" id="ARBA00049109"/>
    </source>
</evidence>
<evidence type="ECO:0000256" key="22">
    <source>
        <dbReference type="ARBA" id="ARBA00023268"/>
    </source>
</evidence>
<dbReference type="EC" id="1.1.1.100" evidence="5"/>
<evidence type="ECO:0000256" key="38">
    <source>
        <dbReference type="ARBA" id="ARBA00047451"/>
    </source>
</evidence>
<comment type="catalytic activity">
    <reaction evidence="59">
        <text>3-oxohexadecanoyl-[ACP] + NADPH + H(+) = (3R)-hydroxyhexadecanoyl-[ACP] + NADP(+)</text>
        <dbReference type="Rhea" id="RHEA:41904"/>
        <dbReference type="Rhea" id="RHEA-COMP:9649"/>
        <dbReference type="Rhea" id="RHEA-COMP:9650"/>
        <dbReference type="ChEBI" id="CHEBI:15378"/>
        <dbReference type="ChEBI" id="CHEBI:57783"/>
        <dbReference type="ChEBI" id="CHEBI:58349"/>
        <dbReference type="ChEBI" id="CHEBI:78478"/>
        <dbReference type="ChEBI" id="CHEBI:78480"/>
    </reaction>
    <physiologicalReaction direction="left-to-right" evidence="59">
        <dbReference type="Rhea" id="RHEA:41905"/>
    </physiologicalReaction>
</comment>
<feature type="active site" description="Proton donor; for dehydratase activity" evidence="64">
    <location>
        <position position="1070"/>
    </location>
</feature>
<comment type="catalytic activity">
    <reaction evidence="43">
        <text>3-oxobutanoyl-[ACP] + NADPH + H(+) = (3R)-hydroxybutanoyl-[ACP] + NADP(+)</text>
        <dbReference type="Rhea" id="RHEA:41804"/>
        <dbReference type="Rhea" id="RHEA-COMP:9625"/>
        <dbReference type="Rhea" id="RHEA-COMP:9626"/>
        <dbReference type="ChEBI" id="CHEBI:15378"/>
        <dbReference type="ChEBI" id="CHEBI:57783"/>
        <dbReference type="ChEBI" id="CHEBI:58349"/>
        <dbReference type="ChEBI" id="CHEBI:78450"/>
        <dbReference type="ChEBI" id="CHEBI:78451"/>
    </reaction>
    <physiologicalReaction direction="left-to-right" evidence="43">
        <dbReference type="Rhea" id="RHEA:41805"/>
    </physiologicalReaction>
</comment>
<dbReference type="FunFam" id="3.90.180.10:FF:000015">
    <property type="entry name" value="Fatty acid synthase"/>
    <property type="match status" value="1"/>
</dbReference>
<dbReference type="STRING" id="6412.T1G9Q6"/>
<dbReference type="SMART" id="SM00826">
    <property type="entry name" value="PKS_DH"/>
    <property type="match status" value="1"/>
</dbReference>
<evidence type="ECO:0000256" key="54">
    <source>
        <dbReference type="ARBA" id="ARBA00048935"/>
    </source>
</evidence>
<dbReference type="InterPro" id="IPR014043">
    <property type="entry name" value="Acyl_transferase_dom"/>
</dbReference>
<evidence type="ECO:0000256" key="26">
    <source>
        <dbReference type="ARBA" id="ARBA00023388"/>
    </source>
</evidence>
<comment type="catalytic activity">
    <reaction evidence="23">
        <text>(3R)-hydroxyoctanoyl-[ACP] = (2E)-octenoyl-[ACP] + H2O</text>
        <dbReference type="Rhea" id="RHEA:41844"/>
        <dbReference type="Rhea" id="RHEA-COMP:9634"/>
        <dbReference type="Rhea" id="RHEA-COMP:9635"/>
        <dbReference type="ChEBI" id="CHEBI:15377"/>
        <dbReference type="ChEBI" id="CHEBI:78461"/>
        <dbReference type="ChEBI" id="CHEBI:78462"/>
    </reaction>
    <physiologicalReaction direction="left-to-right" evidence="23">
        <dbReference type="Rhea" id="RHEA:41845"/>
    </physiologicalReaction>
</comment>
<keyword evidence="16" id="KW-0663">Pyridoxal phosphate</keyword>
<dbReference type="GO" id="GO:0004313">
    <property type="term" value="F:[acyl-carrier-protein] S-acetyltransferase activity"/>
    <property type="evidence" value="ECO:0007669"/>
    <property type="project" value="UniProtKB-EC"/>
</dbReference>
<evidence type="ECO:0000256" key="29">
    <source>
        <dbReference type="ARBA" id="ARBA00023399"/>
    </source>
</evidence>
<comment type="catalytic activity">
    <reaction evidence="49">
        <text>a fatty acyl-[ACP] + malonyl-[ACP] + H(+) = a 3-oxoacyl-[ACP] + holo-[ACP] + CO2</text>
        <dbReference type="Rhea" id="RHEA:22836"/>
        <dbReference type="Rhea" id="RHEA-COMP:9623"/>
        <dbReference type="Rhea" id="RHEA-COMP:9685"/>
        <dbReference type="Rhea" id="RHEA-COMP:9916"/>
        <dbReference type="Rhea" id="RHEA-COMP:14125"/>
        <dbReference type="ChEBI" id="CHEBI:15378"/>
        <dbReference type="ChEBI" id="CHEBI:16526"/>
        <dbReference type="ChEBI" id="CHEBI:64479"/>
        <dbReference type="ChEBI" id="CHEBI:78449"/>
        <dbReference type="ChEBI" id="CHEBI:78776"/>
        <dbReference type="ChEBI" id="CHEBI:138651"/>
        <dbReference type="EC" id="2.3.1.41"/>
    </reaction>
    <physiologicalReaction direction="left-to-right" evidence="49">
        <dbReference type="Rhea" id="RHEA:22837"/>
    </physiologicalReaction>
</comment>
<keyword evidence="70" id="KW-1185">Reference proteome</keyword>
<evidence type="ECO:0000256" key="6">
    <source>
        <dbReference type="ARBA" id="ARBA00013191"/>
    </source>
</evidence>
<comment type="catalytic activity">
    <reaction evidence="57">
        <text>(2E)-tetradecenoyl-[ACP] + NADPH + H(+) = tetradecanoyl-[ACP] + NADP(+)</text>
        <dbReference type="Rhea" id="RHEA:41896"/>
        <dbReference type="Rhea" id="RHEA-COMP:9647"/>
        <dbReference type="Rhea" id="RHEA-COMP:9648"/>
        <dbReference type="ChEBI" id="CHEBI:15378"/>
        <dbReference type="ChEBI" id="CHEBI:57783"/>
        <dbReference type="ChEBI" id="CHEBI:58349"/>
        <dbReference type="ChEBI" id="CHEBI:78475"/>
        <dbReference type="ChEBI" id="CHEBI:78477"/>
    </reaction>
    <physiologicalReaction direction="left-to-right" evidence="57">
        <dbReference type="Rhea" id="RHEA:41897"/>
    </physiologicalReaction>
</comment>
<dbReference type="InterPro" id="IPR036736">
    <property type="entry name" value="ACP-like_sf"/>
</dbReference>
<proteinExistence type="predicted"/>
<dbReference type="SUPFAM" id="SSF53335">
    <property type="entry name" value="S-adenosyl-L-methionine-dependent methyltransferases"/>
    <property type="match status" value="1"/>
</dbReference>
<comment type="pathway">
    <text evidence="1">Lipid metabolism.</text>
</comment>
<dbReference type="InterPro" id="IPR032821">
    <property type="entry name" value="PKS_assoc"/>
</dbReference>
<dbReference type="GO" id="GO:0004316">
    <property type="term" value="F:3-oxoacyl-[acyl-carrier-protein] reductase (NADPH) activity"/>
    <property type="evidence" value="ECO:0007669"/>
    <property type="project" value="UniProtKB-EC"/>
</dbReference>
<dbReference type="PROSITE" id="PS52019">
    <property type="entry name" value="PKS_MFAS_DH"/>
    <property type="match status" value="1"/>
</dbReference>
<dbReference type="PROSITE" id="PS52004">
    <property type="entry name" value="KS3_2"/>
    <property type="match status" value="1"/>
</dbReference>
<evidence type="ECO:0000256" key="20">
    <source>
        <dbReference type="ARBA" id="ARBA00023098"/>
    </source>
</evidence>
<keyword evidence="13" id="KW-0378">Hydrolase</keyword>
<keyword evidence="22" id="KW-0511">Multifunctional enzyme</keyword>
<evidence type="ECO:0000256" key="11">
    <source>
        <dbReference type="ARBA" id="ARBA00022679"/>
    </source>
</evidence>
<keyword evidence="18" id="KW-0560">Oxidoreductase</keyword>
<comment type="catalytic activity">
    <reaction evidence="44">
        <text>acetyl-[ACP] + malonyl-[ACP] + H(+) = 3-oxobutanoyl-[ACP] + holo-[ACP] + CO2</text>
        <dbReference type="Rhea" id="RHEA:41800"/>
        <dbReference type="Rhea" id="RHEA-COMP:9621"/>
        <dbReference type="Rhea" id="RHEA-COMP:9623"/>
        <dbReference type="Rhea" id="RHEA-COMP:9625"/>
        <dbReference type="Rhea" id="RHEA-COMP:9685"/>
        <dbReference type="ChEBI" id="CHEBI:15378"/>
        <dbReference type="ChEBI" id="CHEBI:16526"/>
        <dbReference type="ChEBI" id="CHEBI:64479"/>
        <dbReference type="ChEBI" id="CHEBI:78446"/>
        <dbReference type="ChEBI" id="CHEBI:78449"/>
        <dbReference type="ChEBI" id="CHEBI:78450"/>
    </reaction>
    <physiologicalReaction direction="left-to-right" evidence="44">
        <dbReference type="Rhea" id="RHEA:41801"/>
    </physiologicalReaction>
</comment>
<dbReference type="RefSeq" id="XP_009016377.1">
    <property type="nucleotide sequence ID" value="XM_009018129.1"/>
</dbReference>
<evidence type="ECO:0000256" key="46">
    <source>
        <dbReference type="ARBA" id="ARBA00048281"/>
    </source>
</evidence>
<dbReference type="EC" id="2.3.1.41" evidence="6"/>
<evidence type="ECO:0000256" key="57">
    <source>
        <dbReference type="ARBA" id="ARBA00049171"/>
    </source>
</evidence>
<comment type="catalytic activity">
    <reaction evidence="37">
        <text>3-oxodecanoyl-[ACP] + NADPH + H(+) = (3R)-hydroxydecanoyl-[ACP] + NADP(+)</text>
        <dbReference type="Rhea" id="RHEA:41856"/>
        <dbReference type="Rhea" id="RHEA-COMP:9637"/>
        <dbReference type="Rhea" id="RHEA-COMP:9638"/>
        <dbReference type="ChEBI" id="CHEBI:15378"/>
        <dbReference type="ChEBI" id="CHEBI:57783"/>
        <dbReference type="ChEBI" id="CHEBI:58349"/>
        <dbReference type="ChEBI" id="CHEBI:78464"/>
        <dbReference type="ChEBI" id="CHEBI:78466"/>
    </reaction>
    <physiologicalReaction direction="left-to-right" evidence="37">
        <dbReference type="Rhea" id="RHEA:41857"/>
    </physiologicalReaction>
</comment>
<dbReference type="Pfam" id="PF16197">
    <property type="entry name" value="KAsynt_C_assoc"/>
    <property type="match status" value="1"/>
</dbReference>
<evidence type="ECO:0000256" key="37">
    <source>
        <dbReference type="ARBA" id="ARBA00047440"/>
    </source>
</evidence>
<dbReference type="UniPathway" id="UPA00094"/>
<keyword evidence="21" id="KW-0275">Fatty acid biosynthesis</keyword>
<evidence type="ECO:0000256" key="4">
    <source>
        <dbReference type="ARBA" id="ARBA00012873"/>
    </source>
</evidence>
<evidence type="ECO:0000256" key="39">
    <source>
        <dbReference type="ARBA" id="ARBA00047500"/>
    </source>
</evidence>
<evidence type="ECO:0000256" key="61">
    <source>
        <dbReference type="ARBA" id="ARBA00049449"/>
    </source>
</evidence>
<evidence type="ECO:0000256" key="9">
    <source>
        <dbReference type="ARBA" id="ARBA00022516"/>
    </source>
</evidence>
<dbReference type="Pfam" id="PF00550">
    <property type="entry name" value="PP-binding"/>
    <property type="match status" value="1"/>
</dbReference>
<evidence type="ECO:0000256" key="23">
    <source>
        <dbReference type="ARBA" id="ARBA00023332"/>
    </source>
</evidence>